<reference evidence="3" key="1">
    <citation type="submission" date="2020-03" db="EMBL/GenBank/DDBJ databases">
        <title>The deep terrestrial virosphere.</title>
        <authorList>
            <person name="Holmfeldt K."/>
            <person name="Nilsson E."/>
            <person name="Simone D."/>
            <person name="Lopez-Fernandez M."/>
            <person name="Wu X."/>
            <person name="de Brujin I."/>
            <person name="Lundin D."/>
            <person name="Andersson A."/>
            <person name="Bertilsson S."/>
            <person name="Dopson M."/>
        </authorList>
    </citation>
    <scope>NUCLEOTIDE SEQUENCE</scope>
    <source>
        <strain evidence="3">MM415B01334</strain>
    </source>
</reference>
<name>A0A6M3INX7_9ZZZZ</name>
<feature type="region of interest" description="Disordered" evidence="1">
    <location>
        <begin position="444"/>
        <end position="489"/>
    </location>
</feature>
<gene>
    <name evidence="3" type="ORF">MM415B01334_0014</name>
</gene>
<dbReference type="Pfam" id="PF06074">
    <property type="entry name" value="Portal_Mu"/>
    <property type="match status" value="1"/>
</dbReference>
<evidence type="ECO:0000256" key="1">
    <source>
        <dbReference type="SAM" id="MobiDB-lite"/>
    </source>
</evidence>
<accession>A0A6M3INX7</accession>
<dbReference type="NCBIfam" id="TIGR01641">
    <property type="entry name" value="phageSPP1_gp7"/>
    <property type="match status" value="1"/>
</dbReference>
<dbReference type="InterPro" id="IPR006528">
    <property type="entry name" value="Phage_head_morphogenesis_dom"/>
</dbReference>
<sequence>MRILDSSGRPFAQPDPARWQKPISTKQRSTFDFYTDGRDDFVPDMLVKEKGFVIYDVMLEEDGDVKNAYHLKKYSLISPGWEVKPAETEDDAQKEKAEELREFVDDVLRGMDHSFDSFLIKLGDAFRQGFKLAEKVLQPMEGRWAGKWGIRKLLVRNSRWYRFRTDEAGELLSDGIVELPNEAYDPDAYLECDPPMESRRLRSDRFVVYTHGATDDSGESLYGRSDFRAAFRYYYSNLQLQKIRDSGIERMLEGYRVARRKSGGTAADDTAVLNALEELGNIMAAVIPEGYEFEHFNASEGGAAIANLLDSAMESNGARIARSMLVGDLVQSKGQVGSFALGKMQFTTFLLVVQAIAREQAWCLNDQLVCPLIDLNFPNAEGLYPELYFNAANTEDAEVKAKILKLLIDGGVVDKREQWVREYVGIPEMVPELAAKIEKEREEAKAAFEGGGAGGTPAANGKRAQKDPQAPDPKEDPKPGERKELTETTGGHLAFHRQLLAVEQKIDYAEVAGNLSRIQAEAVADVDVALEKIFSSLKAQARKKKIVEEKKRLEAANLRADPTPLARAIFRSSARLYVQGKVDAIKEISKQLVLMGEDPITDERQYIDSRDLAAGLGIDLTEEQRRLSGAMKISDAELQAFRDRTMATAQIRAAESVAKIQAEFSAQLLAGLENGRSWAQVAKSVTDEVEARWVAAGGEFAAGTGPIIDTLENAAYNEARFKLYEQAATYVEALVYSAILDNGTTEFCRRHDGFIARRDDPIWASITPPNHFRCRSIIGAVLRGESYDLSAKPNIQPSRGFDRVGFEPAADLVRRN</sequence>
<evidence type="ECO:0000259" key="2">
    <source>
        <dbReference type="Pfam" id="PF04233"/>
    </source>
</evidence>
<feature type="compositionally biased region" description="Basic and acidic residues" evidence="1">
    <location>
        <begin position="472"/>
        <end position="486"/>
    </location>
</feature>
<feature type="region of interest" description="Disordered" evidence="1">
    <location>
        <begin position="1"/>
        <end position="20"/>
    </location>
</feature>
<feature type="domain" description="Phage head morphogenesis" evidence="2">
    <location>
        <begin position="665"/>
        <end position="776"/>
    </location>
</feature>
<organism evidence="3">
    <name type="scientific">viral metagenome</name>
    <dbReference type="NCBI Taxonomy" id="1070528"/>
    <lineage>
        <taxon>unclassified sequences</taxon>
        <taxon>metagenomes</taxon>
        <taxon>organismal metagenomes</taxon>
    </lineage>
</organism>
<dbReference type="InterPro" id="IPR009279">
    <property type="entry name" value="Portal_Mu"/>
</dbReference>
<evidence type="ECO:0000313" key="3">
    <source>
        <dbReference type="EMBL" id="QJA59166.1"/>
    </source>
</evidence>
<dbReference type="Pfam" id="PF04233">
    <property type="entry name" value="Phage_Mu_F"/>
    <property type="match status" value="1"/>
</dbReference>
<protein>
    <recommendedName>
        <fullName evidence="2">Phage head morphogenesis domain-containing protein</fullName>
    </recommendedName>
</protein>
<dbReference type="EMBL" id="MT141357">
    <property type="protein sequence ID" value="QJA59166.1"/>
    <property type="molecule type" value="Genomic_DNA"/>
</dbReference>
<proteinExistence type="predicted"/>
<dbReference type="AlphaFoldDB" id="A0A6M3INX7"/>